<dbReference type="PANTHER" id="PTHR34574">
    <property type="entry name" value="CALCIUM-BINDING EF-HAND FAMILY PROTEIN-RELATED"/>
    <property type="match status" value="1"/>
</dbReference>
<protein>
    <recommendedName>
        <fullName evidence="1">EF-hand domain-containing protein</fullName>
    </recommendedName>
</protein>
<reference evidence="2 3" key="1">
    <citation type="journal article" date="2024" name="Plant J.">
        <title>Genome sequences and population genomics reveal climatic adaptation and genomic divergence between two closely related sweetgum species.</title>
        <authorList>
            <person name="Xu W.Q."/>
            <person name="Ren C.Q."/>
            <person name="Zhang X.Y."/>
            <person name="Comes H.P."/>
            <person name="Liu X.H."/>
            <person name="Li Y.G."/>
            <person name="Kettle C.J."/>
            <person name="Jalonen R."/>
            <person name="Gaisberger H."/>
            <person name="Ma Y.Z."/>
            <person name="Qiu Y.X."/>
        </authorList>
    </citation>
    <scope>NUCLEOTIDE SEQUENCE [LARGE SCALE GENOMIC DNA]</scope>
    <source>
        <strain evidence="2">Hangzhou</strain>
    </source>
</reference>
<proteinExistence type="predicted"/>
<name>A0AAP0X7N3_LIQFO</name>
<comment type="caution">
    <text evidence="2">The sequence shown here is derived from an EMBL/GenBank/DDBJ whole genome shotgun (WGS) entry which is preliminary data.</text>
</comment>
<organism evidence="2 3">
    <name type="scientific">Liquidambar formosana</name>
    <name type="common">Formosan gum</name>
    <dbReference type="NCBI Taxonomy" id="63359"/>
    <lineage>
        <taxon>Eukaryota</taxon>
        <taxon>Viridiplantae</taxon>
        <taxon>Streptophyta</taxon>
        <taxon>Embryophyta</taxon>
        <taxon>Tracheophyta</taxon>
        <taxon>Spermatophyta</taxon>
        <taxon>Magnoliopsida</taxon>
        <taxon>eudicotyledons</taxon>
        <taxon>Gunneridae</taxon>
        <taxon>Pentapetalae</taxon>
        <taxon>Saxifragales</taxon>
        <taxon>Altingiaceae</taxon>
        <taxon>Liquidambar</taxon>
    </lineage>
</organism>
<evidence type="ECO:0000259" key="1">
    <source>
        <dbReference type="PROSITE" id="PS50222"/>
    </source>
</evidence>
<dbReference type="PROSITE" id="PS50222">
    <property type="entry name" value="EF_HAND_2"/>
    <property type="match status" value="1"/>
</dbReference>
<dbReference type="InterPro" id="IPR011992">
    <property type="entry name" value="EF-hand-dom_pair"/>
</dbReference>
<dbReference type="GO" id="GO:0005509">
    <property type="term" value="F:calcium ion binding"/>
    <property type="evidence" value="ECO:0007669"/>
    <property type="project" value="InterPro"/>
</dbReference>
<gene>
    <name evidence="2" type="ORF">L1049_020727</name>
</gene>
<accession>A0AAP0X7N3</accession>
<evidence type="ECO:0000313" key="2">
    <source>
        <dbReference type="EMBL" id="KAK9292747.1"/>
    </source>
</evidence>
<dbReference type="AlphaFoldDB" id="A0AAP0X7N3"/>
<dbReference type="SUPFAM" id="SSF47473">
    <property type="entry name" value="EF-hand"/>
    <property type="match status" value="1"/>
</dbReference>
<dbReference type="PANTHER" id="PTHR34574:SF12">
    <property type="entry name" value="CALCIUM-BINDING EF HAND FAMILY PROTEIN"/>
    <property type="match status" value="1"/>
</dbReference>
<feature type="domain" description="EF-hand" evidence="1">
    <location>
        <begin position="68"/>
        <end position="103"/>
    </location>
</feature>
<evidence type="ECO:0000313" key="3">
    <source>
        <dbReference type="Proteomes" id="UP001415857"/>
    </source>
</evidence>
<dbReference type="Proteomes" id="UP001415857">
    <property type="component" value="Unassembled WGS sequence"/>
</dbReference>
<dbReference type="Gene3D" id="1.10.238.10">
    <property type="entry name" value="EF-hand"/>
    <property type="match status" value="1"/>
</dbReference>
<dbReference type="EMBL" id="JBBPBK010000001">
    <property type="protein sequence ID" value="KAK9292747.1"/>
    <property type="molecule type" value="Genomic_DNA"/>
</dbReference>
<keyword evidence="3" id="KW-1185">Reference proteome</keyword>
<dbReference type="InterPro" id="IPR002048">
    <property type="entry name" value="EF_hand_dom"/>
</dbReference>
<sequence>MSVVIVNRSTVMEFIEDMVTFDKCLNECFNELDVDVDVDVDGVLFRLELQKGFGRLMTLEHDLESEEQINNVYDNVFEKFNEDHNGTLDRKEFRSLMKEIMQAVARGIGNSPIQ</sequence>